<protein>
    <submittedName>
        <fullName evidence="1">Uncharacterized protein</fullName>
    </submittedName>
</protein>
<evidence type="ECO:0000313" key="1">
    <source>
        <dbReference type="EMBL" id="MEQ2189400.1"/>
    </source>
</evidence>
<gene>
    <name evidence="1" type="ORF">GOODEAATRI_024900</name>
</gene>
<name>A0ABV0Q0V5_9TELE</name>
<dbReference type="EMBL" id="JAHRIO010092814">
    <property type="protein sequence ID" value="MEQ2189400.1"/>
    <property type="molecule type" value="Genomic_DNA"/>
</dbReference>
<organism evidence="1 2">
    <name type="scientific">Goodea atripinnis</name>
    <dbReference type="NCBI Taxonomy" id="208336"/>
    <lineage>
        <taxon>Eukaryota</taxon>
        <taxon>Metazoa</taxon>
        <taxon>Chordata</taxon>
        <taxon>Craniata</taxon>
        <taxon>Vertebrata</taxon>
        <taxon>Euteleostomi</taxon>
        <taxon>Actinopterygii</taxon>
        <taxon>Neopterygii</taxon>
        <taxon>Teleostei</taxon>
        <taxon>Neoteleostei</taxon>
        <taxon>Acanthomorphata</taxon>
        <taxon>Ovalentaria</taxon>
        <taxon>Atherinomorphae</taxon>
        <taxon>Cyprinodontiformes</taxon>
        <taxon>Goodeidae</taxon>
        <taxon>Goodea</taxon>
    </lineage>
</organism>
<sequence length="137" mass="15142">MSRRLRCSGSNSASERKRSAALRLASLLVLRKRKGCDSRLICPEATLFACSVKPSTWNLLEISASLHSSSPSSDQWRMIHRQVLLSQVSCLHCCCTPVMSQRPEAALRSITRIPSELDQARPTPYLAEVFVGVGLKS</sequence>
<keyword evidence="2" id="KW-1185">Reference proteome</keyword>
<comment type="caution">
    <text evidence="1">The sequence shown here is derived from an EMBL/GenBank/DDBJ whole genome shotgun (WGS) entry which is preliminary data.</text>
</comment>
<accession>A0ABV0Q0V5</accession>
<dbReference type="Proteomes" id="UP001476798">
    <property type="component" value="Unassembled WGS sequence"/>
</dbReference>
<evidence type="ECO:0000313" key="2">
    <source>
        <dbReference type="Proteomes" id="UP001476798"/>
    </source>
</evidence>
<proteinExistence type="predicted"/>
<reference evidence="1 2" key="1">
    <citation type="submission" date="2021-06" db="EMBL/GenBank/DDBJ databases">
        <authorList>
            <person name="Palmer J.M."/>
        </authorList>
    </citation>
    <scope>NUCLEOTIDE SEQUENCE [LARGE SCALE GENOMIC DNA]</scope>
    <source>
        <strain evidence="1 2">GA_2019</strain>
        <tissue evidence="1">Muscle</tissue>
    </source>
</reference>